<dbReference type="OrthoDB" id="160374at2759"/>
<sequence>MADFEPKLQKKHSKKKRKLRDSEENERDSKTFRKVSLEREKIPKEVEEKEHRKINQQSGTWNNLNLILSIQNKELDLQRKIEIAFDFVKSRIDNKAAENQGFEIVLGVMEACLDFRCWEVFKFCMGESSNLHVPSSFSPQLLWAISCVVSDALSVMDGASLHGEETVFAGEGFELYNIIAHCVSLLFFSHGRLFNANLDLWVSTISAVIDLVHKTYTCNLASGNAGNTQTMVKDILLNGLFHPANVDGFLNFEPKLQEKRSKKKRKLRNSEENERDSKTFRKVSLEREKIPKEVEEEEHRKINQQSGPWNNLDLILSIQNKELDLQRKIEIAFDFVKSRIDNKAAENQGFEMVSISRLIAFLNDWIQSLLISSDKKIMVGGKKPRSGVMEACLDFRCWEVFKFCMEESSNLYVPSSFSPQLLRAISCVVRDALSVMDGASLHGEETVFAGEGFELYSIIPHCVSLLFFSHGWLFNANLDLWVSTISAVIDLVHKTYTCNFASGNAGSLLLRLSCLVMEPFASFLRVHPNPKNVFPIFVDRLLEPLLSLLVVLHLQTDECNAEWTGNTLKMVKDVLLNGLFHPAHVDGFLSRRSPKKYNESHERDVKDSKTIIKSYHRHFFQKLEKIVAEKMPSLDGIGELFRLFVVRVKKQKGASVLSEDTTVAGRKGLSGHLEDDNIASVPKVSAGNSSAISEKTYSSIRLDAETSRSLFNVFVQFMEPLLLNMKRYLQINLEVGPMLLDAHCILKSTNKILSSFMREKVYVRTEDTSERTCLNFLKEVYDTVLSFSAKINQLWLSGLDIDNERHMEILPLTAKELIAAVGSFLEIEYEVVGDDLVSLWLMMLSYSAFDRSPMDTPDRCLLTPQILKLGCQLVNVYSELRQVNHTIFALCKAVRFFAFHDIDGEMDYSRFVFCTPSLSPEAYVKSVAMLLCSQEFRLAIFNAIKSIPEGQASGSLHQLKMDISESLEWMKVSCSRVAGKESRKPNIGSCKKTDLNLQAELLGRGLSEVYTLILDSLTVTTGNSILVGNSLKDMMTAIRPSLSSLVAEQVDSVNEFLFSISGRRFSNHNTPECRKDFPTTGPGASWVFVFFFRLYISCRSLYRQSISFMPPDSSRKMSAAMGDLYTAYSGMDWMERTDWTDEGYFSWIIKPSASLPTIIQSVSDICLQHSIAECASVIYVLHVMALQRLVDLNRQIKAFEFLQERVVQLVQMKLTDDAGLPLSRKESRKRRRHISILRQEAAVLTSYILGYLSLMAKKVQFISTNGEDMEAWAPHGNDAWDMVVCSLNEKSLPAAIWWIVCQNTDIWCSHATKKKLKKFLSLLICNSLSHIRSSFGDAGKHNMFEPGYLRKVNVHQISLELLGDTALYEQTFLRRHLRSRFCHVLEKLILPPLSNPSNMNVGLNSLPDWAEVISTLENMSVAVSNRKHVVYDGSSVAEPNFLPSNMLPTEGQKGQKDFPLISTELVACQSLLNLLCWMPKSYVNSRSFTVYAIYILNLERVPLDIAVVYFILGCVGGIVLGKEENICRFENGQFMSRVVGLRDAFSKECASQVEDMIFSLMDHTSYVFLILSKELFSLAVHSPIHVEKLPNDLPDPGLLLEHNNLVASDPDFDSSEHFDAWKYVVLMAETLKEQTKSLLDSLKSTLCNSQGGAGVNVVNMNKISSTMSCFQGFLWGLASVLNKGENGGTVNTKTLRWKLGPLSELNLCINVFEDFIKFFLQLLFVEDSPQPENLCDAQSLPKLHCVKGSMSLAESAKHQENLEGGRDCLTSVADDDPENTMGSGMNCIKNSSVRRKSLHSDHVGFAVDILTEVDSFEHRLKEPLLRSLLKGENPEVAFLLRQLFIASSAILRLQMNCTPSTSSLIPVFIAISQFLLLEFADMVKEPHSFSFVWLDGVLKYLEVLGSHISLNNPTSSRNMYAKLIDVHLRAIGKCISLQGKRATLASHERESNTKALQGQRGLSDSSLDHVPYSLDEFKARLRMSFKVFIRKPLELHLLSAIQALEKALVGVQVGCTMIYEINTGSPDGGKVSSIVAAGIDCLDLVLESVSGRKRLSVVKRHIQSLISGLFNIVLHLQGPLIFYGKLTCNRVDNDPDPGSVILMCVEVLTRIAGKHALSQMGSCHVGQSLHIPTALFQEFRQLRASEAPPNSVMFSYNQESRPVAGMNPIAVDQQFSVDLFAACCRLLCTILRHHKSESERCVALLEDSVCVLLHCLETVGTDVVVRKGCFAWQVQEGVKCASFLRRIYEEEPGFLFRSNMLLFLLGQVSDTWEIDEALRPGVYALIDACSPDDLQLLHTVLGEGPCRSTLATLQHDYKLNFQYEGKVNLLSTNPYGFGLLKRNTFLDQIYEIFRSNHQILGVELLDHQKQVPVQPQSHVPPVSVEEQAIPSVAKVLAVRLGIVMAFRWRLASVTIITDAKLVVEAIYNPDLCLPVIRIQILDVKLLLSSFLLQGPFLV</sequence>
<protein>
    <recommendedName>
        <fullName evidence="2">Nucleolar 27S pre-rRNA processing Urb2/Npa2 C-terminal domain-containing protein</fullName>
    </recommendedName>
</protein>
<dbReference type="PANTHER" id="PTHR15682:SF2">
    <property type="entry name" value="UNHEALTHY RIBOSOME BIOGENESIS PROTEIN 2 HOMOLOG"/>
    <property type="match status" value="1"/>
</dbReference>
<evidence type="ECO:0000256" key="1">
    <source>
        <dbReference type="SAM" id="MobiDB-lite"/>
    </source>
</evidence>
<name>A0A834ZKI6_TETSI</name>
<evidence type="ECO:0000313" key="3">
    <source>
        <dbReference type="EMBL" id="KAF8405366.1"/>
    </source>
</evidence>
<dbReference type="PANTHER" id="PTHR15682">
    <property type="entry name" value="UNHEALTHY RIBOSOME BIOGENESIS PROTEIN 2 HOMOLOG"/>
    <property type="match status" value="1"/>
</dbReference>
<accession>A0A834ZKI6</accession>
<gene>
    <name evidence="3" type="ORF">HHK36_010270</name>
</gene>
<feature type="region of interest" description="Disordered" evidence="1">
    <location>
        <begin position="261"/>
        <end position="280"/>
    </location>
</feature>
<feature type="region of interest" description="Disordered" evidence="1">
    <location>
        <begin position="1"/>
        <end position="34"/>
    </location>
</feature>
<proteinExistence type="predicted"/>
<comment type="caution">
    <text evidence="3">The sequence shown here is derived from an EMBL/GenBank/DDBJ whole genome shotgun (WGS) entry which is preliminary data.</text>
</comment>
<evidence type="ECO:0000259" key="2">
    <source>
        <dbReference type="Pfam" id="PF10441"/>
    </source>
</evidence>
<reference evidence="3 4" key="1">
    <citation type="submission" date="2020-04" db="EMBL/GenBank/DDBJ databases">
        <title>Plant Genome Project.</title>
        <authorList>
            <person name="Zhang R.-G."/>
        </authorList>
    </citation>
    <scope>NUCLEOTIDE SEQUENCE [LARGE SCALE GENOMIC DNA]</scope>
    <source>
        <strain evidence="3">YNK0</strain>
        <tissue evidence="3">Leaf</tissue>
    </source>
</reference>
<evidence type="ECO:0000313" key="4">
    <source>
        <dbReference type="Proteomes" id="UP000655225"/>
    </source>
</evidence>
<keyword evidence="4" id="KW-1185">Reference proteome</keyword>
<dbReference type="OMA" id="CLDYRCW"/>
<feature type="compositionally biased region" description="Basic residues" evidence="1">
    <location>
        <begin position="9"/>
        <end position="19"/>
    </location>
</feature>
<feature type="domain" description="Nucleolar 27S pre-rRNA processing Urb2/Npa2 C-terminal" evidence="2">
    <location>
        <begin position="2273"/>
        <end position="2326"/>
    </location>
</feature>
<dbReference type="InterPro" id="IPR018849">
    <property type="entry name" value="Urb2/Npa2_C"/>
</dbReference>
<dbReference type="Pfam" id="PF10441">
    <property type="entry name" value="Urb2"/>
    <property type="match status" value="2"/>
</dbReference>
<feature type="compositionally biased region" description="Basic and acidic residues" evidence="1">
    <location>
        <begin position="268"/>
        <end position="280"/>
    </location>
</feature>
<dbReference type="GO" id="GO:0042254">
    <property type="term" value="P:ribosome biogenesis"/>
    <property type="evidence" value="ECO:0007669"/>
    <property type="project" value="TreeGrafter"/>
</dbReference>
<feature type="domain" description="Nucleolar 27S pre-rRNA processing Urb2/Npa2 C-terminal" evidence="2">
    <location>
        <begin position="2103"/>
        <end position="2250"/>
    </location>
</feature>
<organism evidence="3 4">
    <name type="scientific">Tetracentron sinense</name>
    <name type="common">Spur-leaf</name>
    <dbReference type="NCBI Taxonomy" id="13715"/>
    <lineage>
        <taxon>Eukaryota</taxon>
        <taxon>Viridiplantae</taxon>
        <taxon>Streptophyta</taxon>
        <taxon>Embryophyta</taxon>
        <taxon>Tracheophyta</taxon>
        <taxon>Spermatophyta</taxon>
        <taxon>Magnoliopsida</taxon>
        <taxon>Trochodendrales</taxon>
        <taxon>Trochodendraceae</taxon>
        <taxon>Tetracentron</taxon>
    </lineage>
</organism>
<dbReference type="GO" id="GO:0005730">
    <property type="term" value="C:nucleolus"/>
    <property type="evidence" value="ECO:0007669"/>
    <property type="project" value="TreeGrafter"/>
</dbReference>
<dbReference type="EMBL" id="JABCRI010000006">
    <property type="protein sequence ID" value="KAF8405366.1"/>
    <property type="molecule type" value="Genomic_DNA"/>
</dbReference>
<dbReference type="InterPro" id="IPR052609">
    <property type="entry name" value="Ribosome_Biogenesis_Reg"/>
</dbReference>
<dbReference type="Proteomes" id="UP000655225">
    <property type="component" value="Unassembled WGS sequence"/>
</dbReference>